<dbReference type="OrthoDB" id="9815002at2"/>
<evidence type="ECO:0000256" key="1">
    <source>
        <dbReference type="ARBA" id="ARBA00007734"/>
    </source>
</evidence>
<dbReference type="EMBL" id="QCYG01000006">
    <property type="protein sequence ID" value="PVA06327.1"/>
    <property type="molecule type" value="Genomic_DNA"/>
</dbReference>
<dbReference type="PANTHER" id="PTHR37423">
    <property type="entry name" value="SOLUBLE LYTIC MUREIN TRANSGLYCOSYLASE-RELATED"/>
    <property type="match status" value="1"/>
</dbReference>
<dbReference type="SUPFAM" id="SSF48435">
    <property type="entry name" value="Bacterial muramidases"/>
    <property type="match status" value="1"/>
</dbReference>
<dbReference type="RefSeq" id="WP_108641107.1">
    <property type="nucleotide sequence ID" value="NZ_QCYG01000006.1"/>
</dbReference>
<dbReference type="CDD" id="cd13401">
    <property type="entry name" value="Slt70-like"/>
    <property type="match status" value="1"/>
</dbReference>
<dbReference type="InterPro" id="IPR008258">
    <property type="entry name" value="Transglycosylase_SLT_dom_1"/>
</dbReference>
<feature type="region of interest" description="Disordered" evidence="4">
    <location>
        <begin position="658"/>
        <end position="706"/>
    </location>
</feature>
<proteinExistence type="inferred from homology"/>
<dbReference type="GO" id="GO:0004553">
    <property type="term" value="F:hydrolase activity, hydrolyzing O-glycosyl compounds"/>
    <property type="evidence" value="ECO:0007669"/>
    <property type="project" value="InterPro"/>
</dbReference>
<feature type="compositionally biased region" description="Low complexity" evidence="4">
    <location>
        <begin position="668"/>
        <end position="690"/>
    </location>
</feature>
<dbReference type="Gene3D" id="1.10.530.10">
    <property type="match status" value="1"/>
</dbReference>
<feature type="domain" description="Transglycosylase SLT" evidence="5">
    <location>
        <begin position="489"/>
        <end position="590"/>
    </location>
</feature>
<dbReference type="GO" id="GO:0042597">
    <property type="term" value="C:periplasmic space"/>
    <property type="evidence" value="ECO:0007669"/>
    <property type="project" value="InterPro"/>
</dbReference>
<keyword evidence="7" id="KW-1185">Reference proteome</keyword>
<organism evidence="6 7">
    <name type="scientific">Thalassorhabdomicrobium marinisediminis</name>
    <dbReference type="NCBI Taxonomy" id="2170577"/>
    <lineage>
        <taxon>Bacteria</taxon>
        <taxon>Pseudomonadati</taxon>
        <taxon>Pseudomonadota</taxon>
        <taxon>Alphaproteobacteria</taxon>
        <taxon>Rhodobacterales</taxon>
        <taxon>Paracoccaceae</taxon>
        <taxon>Thalassorhabdomicrobium</taxon>
    </lineage>
</organism>
<dbReference type="InterPro" id="IPR023346">
    <property type="entry name" value="Lysozyme-like_dom_sf"/>
</dbReference>
<evidence type="ECO:0000259" key="5">
    <source>
        <dbReference type="Pfam" id="PF01464"/>
    </source>
</evidence>
<protein>
    <submittedName>
        <fullName evidence="6">Transglycosylase-like protein</fullName>
    </submittedName>
</protein>
<dbReference type="SUPFAM" id="SSF53955">
    <property type="entry name" value="Lysozyme-like"/>
    <property type="match status" value="1"/>
</dbReference>
<sequence length="706" mass="78025">MAATMFWAAPVAAQEGGVLDTDAFVAAVTSLEGDATTEVFADLADAPEVHRDLLTWLHLRDPDTKATFETYRAFLDRRAHWPGNDRIRAAAERAMDDTLSGTEVLSFFAEAEVQTGQGAVSYARALNDAGRRDEAEAMLVDVWTNDALSDSSFRAIMDAFPDVVAPHHATRADMLLWRWRTSDAENVLPLLNEGDQALMRARMAILKRAGDVTERIELVPERLMSAPGLVYDRFNWFADRGDWTEAMSILLKASTDAEALGIPWRWGSWRRTLARWQMREGEIERAYRIASEHHIAPDETNYSDLEWLSGYLALTYFKDYERALEHFRNFDASITSPISKGRAGYWIGRAHEGLGDANAAVAAFHQGAMHQTSFYGLLSAEKLGLTLNPEIVGGEDYSNWQSSPMLEEDLVQAGLALLDANERGLAVLFFVEAAKTLDRVEIGHLGQLLMDRDEPFFTVLVAKSAVRNDVLVQDAYFPVHPLAGMDLPVDPALALAIARQESEFREDAGSGVGALGLMQLMPDTAREVAGNLDMPFSQGRLTTDWAYNVALGSEYLSYLQGQFGNSPVMIAAGYNAGPSRPRRWMADRGDPRRGFGNPDAVDIIDWIEHIPFRETRNYVMRVTEGIPVYRARLTGEIGPVRFTDLLIGQQPMIRPRVRPDDLARAPVEDAAALEPEAPPADEATPATPASPAAPAPVRPVARAGDR</sequence>
<comment type="similarity">
    <text evidence="2">Belongs to the virb1 family.</text>
</comment>
<dbReference type="PANTHER" id="PTHR37423:SF2">
    <property type="entry name" value="MEMBRANE-BOUND LYTIC MUREIN TRANSGLYCOSYLASE C"/>
    <property type="match status" value="1"/>
</dbReference>
<dbReference type="AlphaFoldDB" id="A0A2T7FVZ3"/>
<evidence type="ECO:0000256" key="4">
    <source>
        <dbReference type="SAM" id="MobiDB-lite"/>
    </source>
</evidence>
<dbReference type="Pfam" id="PF01464">
    <property type="entry name" value="SLT"/>
    <property type="match status" value="1"/>
</dbReference>
<evidence type="ECO:0000256" key="2">
    <source>
        <dbReference type="ARBA" id="ARBA00009387"/>
    </source>
</evidence>
<dbReference type="Gene3D" id="1.25.20.10">
    <property type="entry name" value="Bacterial muramidases"/>
    <property type="match status" value="1"/>
</dbReference>
<comment type="caution">
    <text evidence="6">The sequence shown here is derived from an EMBL/GenBank/DDBJ whole genome shotgun (WGS) entry which is preliminary data.</text>
</comment>
<feature type="compositionally biased region" description="Basic and acidic residues" evidence="4">
    <location>
        <begin position="658"/>
        <end position="667"/>
    </location>
</feature>
<keyword evidence="3" id="KW-0732">Signal</keyword>
<gene>
    <name evidence="6" type="ORF">DC363_10505</name>
</gene>
<evidence type="ECO:0000313" key="6">
    <source>
        <dbReference type="EMBL" id="PVA06327.1"/>
    </source>
</evidence>
<reference evidence="6 7" key="1">
    <citation type="submission" date="2018-04" db="EMBL/GenBank/DDBJ databases">
        <title>Pelagivirga bohaiensis gen. nov., sp. nov., a bacterium isolated from the Bohai Sea.</title>
        <authorList>
            <person name="Ji X."/>
        </authorList>
    </citation>
    <scope>NUCLEOTIDE SEQUENCE [LARGE SCALE GENOMIC DNA]</scope>
    <source>
        <strain evidence="6 7">BH-SD16</strain>
    </source>
</reference>
<accession>A0A2T7FVZ3</accession>
<comment type="similarity">
    <text evidence="1">Belongs to the transglycosylase Slt family.</text>
</comment>
<evidence type="ECO:0000256" key="3">
    <source>
        <dbReference type="ARBA" id="ARBA00022729"/>
    </source>
</evidence>
<evidence type="ECO:0000313" key="7">
    <source>
        <dbReference type="Proteomes" id="UP000244817"/>
    </source>
</evidence>
<dbReference type="Proteomes" id="UP000244817">
    <property type="component" value="Unassembled WGS sequence"/>
</dbReference>
<name>A0A2T7FVZ3_9RHOB</name>
<dbReference type="InterPro" id="IPR008939">
    <property type="entry name" value="Lytic_TGlycosylase_superhlx_U"/>
</dbReference>